<keyword evidence="3" id="KW-1185">Reference proteome</keyword>
<evidence type="ECO:0000256" key="1">
    <source>
        <dbReference type="SAM" id="MobiDB-lite"/>
    </source>
</evidence>
<evidence type="ECO:0008006" key="4">
    <source>
        <dbReference type="Google" id="ProtNLM"/>
    </source>
</evidence>
<comment type="caution">
    <text evidence="2">The sequence shown here is derived from an EMBL/GenBank/DDBJ whole genome shotgun (WGS) entry which is preliminary data.</text>
</comment>
<organism evidence="2 3">
    <name type="scientific">Symbiodinium microadriaticum</name>
    <name type="common">Dinoflagellate</name>
    <name type="synonym">Zooxanthella microadriatica</name>
    <dbReference type="NCBI Taxonomy" id="2951"/>
    <lineage>
        <taxon>Eukaryota</taxon>
        <taxon>Sar</taxon>
        <taxon>Alveolata</taxon>
        <taxon>Dinophyceae</taxon>
        <taxon>Suessiales</taxon>
        <taxon>Symbiodiniaceae</taxon>
        <taxon>Symbiodinium</taxon>
    </lineage>
</organism>
<sequence>MGQKLRLNIWSAWMNYVLARSASRATLSLFRPTTRIVNGQGRPEGLPPFVQTDDRRRFHFIAHGGTTVRSVVLRCVLGFRTDTCSLTTRPHAWRAGTTFARCLQRAFCSQCKRQRQRVGARDFLSAPLESHCEDGSKPPRPAWTPPLARAFSSDLDPASRAVLSQAGPPKKMRTGYAMSASIGDKKPNNGEEEEAMPPSTIGSIGPGGGGPAGPGAGDDSKKPPSHRGGPKGGDPPGPPSYAPTDEGVADVTEVKISRREADKVIVPPFPKVTQEVHQQQDKDRYDGRRRKMKFMALNNYWRPEFYKRKARLVMCGNFQTRQAEEDSYAGGCQTDSLRVMLVHCAAKGWLIASTDIRNAFILAPIKDEEDDEDEVYALYAPKVFQLARVQYALRLWRVDRALKGFRRQGYGGPEVEVTVGYVNVYVDDLLYTSERRFLGLEIGRTESGGLNGSVAILTRFVVVLGWLIQGSRAASTTPTGIEVSMPCDLYGLAALCVVAAIAAWEAVKWFFEWISLGRKGSVEEAETHTKTVAPSDAGYYEDGSGGQLNWHNVSFFGSSCLTIVNSIDNDTWTMQPLEHAHLAAFDIQLSIDDLYNAIHMDCYRSNCPAMAFNRHTLVPIELASSFPCTTSLLDDQQNEVDIEFRHGNIVRRFKRSLVQGTPPTTVIVPNGSIVRIQQ</sequence>
<dbReference type="Proteomes" id="UP000186817">
    <property type="component" value="Unassembled WGS sequence"/>
</dbReference>
<dbReference type="EMBL" id="LSRX01000371">
    <property type="protein sequence ID" value="OLP99173.1"/>
    <property type="molecule type" value="Genomic_DNA"/>
</dbReference>
<protein>
    <recommendedName>
        <fullName evidence="4">Reverse transcriptase Ty1/copia-type domain-containing protein</fullName>
    </recommendedName>
</protein>
<dbReference type="AlphaFoldDB" id="A0A1Q9DVE9"/>
<reference evidence="2 3" key="1">
    <citation type="submission" date="2016-02" db="EMBL/GenBank/DDBJ databases">
        <title>Genome analysis of coral dinoflagellate symbionts highlights evolutionary adaptations to a symbiotic lifestyle.</title>
        <authorList>
            <person name="Aranda M."/>
            <person name="Li Y."/>
            <person name="Liew Y.J."/>
            <person name="Baumgarten S."/>
            <person name="Simakov O."/>
            <person name="Wilson M."/>
            <person name="Piel J."/>
            <person name="Ashoor H."/>
            <person name="Bougouffa S."/>
            <person name="Bajic V.B."/>
            <person name="Ryu T."/>
            <person name="Ravasi T."/>
            <person name="Bayer T."/>
            <person name="Micklem G."/>
            <person name="Kim H."/>
            <person name="Bhak J."/>
            <person name="Lajeunesse T.C."/>
            <person name="Voolstra C.R."/>
        </authorList>
    </citation>
    <scope>NUCLEOTIDE SEQUENCE [LARGE SCALE GENOMIC DNA]</scope>
    <source>
        <strain evidence="2 3">CCMP2467</strain>
    </source>
</reference>
<name>A0A1Q9DVE9_SYMMI</name>
<proteinExistence type="predicted"/>
<feature type="compositionally biased region" description="Gly residues" evidence="1">
    <location>
        <begin position="204"/>
        <end position="216"/>
    </location>
</feature>
<evidence type="ECO:0000313" key="3">
    <source>
        <dbReference type="Proteomes" id="UP000186817"/>
    </source>
</evidence>
<gene>
    <name evidence="2" type="ORF">AK812_SmicGene18261</name>
</gene>
<feature type="region of interest" description="Disordered" evidence="1">
    <location>
        <begin position="128"/>
        <end position="246"/>
    </location>
</feature>
<evidence type="ECO:0000313" key="2">
    <source>
        <dbReference type="EMBL" id="OLP99173.1"/>
    </source>
</evidence>
<accession>A0A1Q9DVE9</accession>
<dbReference type="OrthoDB" id="10330835at2759"/>